<dbReference type="Pfam" id="PF13368">
    <property type="entry name" value="Toprim_C_rpt"/>
    <property type="match status" value="3"/>
</dbReference>
<comment type="similarity">
    <text evidence="2 8">Belongs to the type IA topoisomerase family.</text>
</comment>
<dbReference type="InterPro" id="IPR005733">
    <property type="entry name" value="TopoI_bac-type"/>
</dbReference>
<dbReference type="PANTHER" id="PTHR42785:SF1">
    <property type="entry name" value="DNA TOPOISOMERASE"/>
    <property type="match status" value="1"/>
</dbReference>
<evidence type="ECO:0000256" key="9">
    <source>
        <dbReference type="SAM" id="MobiDB-lite"/>
    </source>
</evidence>
<feature type="site" description="Interaction with DNA" evidence="8">
    <location>
        <position position="290"/>
    </location>
</feature>
<gene>
    <name evidence="8 12" type="primary">topA</name>
    <name evidence="12" type="ORF">H9S92_05425</name>
</gene>
<dbReference type="PROSITE" id="PS00396">
    <property type="entry name" value="TOPO_IA_1"/>
    <property type="match status" value="1"/>
</dbReference>
<dbReference type="Gene3D" id="2.70.20.10">
    <property type="entry name" value="Topoisomerase I, domain 3"/>
    <property type="match status" value="1"/>
</dbReference>
<dbReference type="NCBIfam" id="TIGR01051">
    <property type="entry name" value="topA_bact"/>
    <property type="match status" value="1"/>
</dbReference>
<dbReference type="PROSITE" id="PS50880">
    <property type="entry name" value="TOPRIM"/>
    <property type="match status" value="1"/>
</dbReference>
<dbReference type="InterPro" id="IPR013824">
    <property type="entry name" value="Topo_IA_cen_sub1"/>
</dbReference>
<dbReference type="InterPro" id="IPR023405">
    <property type="entry name" value="Topo_IA_core_domain"/>
</dbReference>
<dbReference type="Gene3D" id="1.10.290.10">
    <property type="entry name" value="Topoisomerase I, domain 4"/>
    <property type="match status" value="1"/>
</dbReference>
<dbReference type="RefSeq" id="WP_187465700.1">
    <property type="nucleotide sequence ID" value="NZ_JACSIT010000068.1"/>
</dbReference>
<feature type="domain" description="Toprim" evidence="10">
    <location>
        <begin position="3"/>
        <end position="113"/>
    </location>
</feature>
<dbReference type="GO" id="GO:0046872">
    <property type="term" value="F:metal ion binding"/>
    <property type="evidence" value="ECO:0007669"/>
    <property type="project" value="UniProtKB-KW"/>
</dbReference>
<organism evidence="12 13">
    <name type="scientific">Neolewinella lacunae</name>
    <dbReference type="NCBI Taxonomy" id="1517758"/>
    <lineage>
        <taxon>Bacteria</taxon>
        <taxon>Pseudomonadati</taxon>
        <taxon>Bacteroidota</taxon>
        <taxon>Saprospiria</taxon>
        <taxon>Saprospirales</taxon>
        <taxon>Lewinellaceae</taxon>
        <taxon>Neolewinella</taxon>
    </lineage>
</organism>
<dbReference type="Gene3D" id="1.10.460.10">
    <property type="entry name" value="Topoisomerase I, domain 2"/>
    <property type="match status" value="2"/>
</dbReference>
<dbReference type="Pfam" id="PF01131">
    <property type="entry name" value="Topoisom_bac"/>
    <property type="match status" value="1"/>
</dbReference>
<evidence type="ECO:0000256" key="4">
    <source>
        <dbReference type="ARBA" id="ARBA00022842"/>
    </source>
</evidence>
<dbReference type="CDD" id="cd03363">
    <property type="entry name" value="TOPRIM_TopoIA_TopoI"/>
    <property type="match status" value="1"/>
</dbReference>
<dbReference type="InterPro" id="IPR013826">
    <property type="entry name" value="Topo_IA_cen_sub3"/>
</dbReference>
<feature type="domain" description="Topo IA-type catalytic" evidence="11">
    <location>
        <begin position="129"/>
        <end position="582"/>
    </location>
</feature>
<dbReference type="PROSITE" id="PS52039">
    <property type="entry name" value="TOPO_IA_2"/>
    <property type="match status" value="1"/>
</dbReference>
<feature type="site" description="Interaction with DNA" evidence="8">
    <location>
        <position position="148"/>
    </location>
</feature>
<dbReference type="InterPro" id="IPR006171">
    <property type="entry name" value="TOPRIM_dom"/>
</dbReference>
<feature type="site" description="Interaction with DNA" evidence="8">
    <location>
        <position position="143"/>
    </location>
</feature>
<evidence type="ECO:0000256" key="1">
    <source>
        <dbReference type="ARBA" id="ARBA00000213"/>
    </source>
</evidence>
<protein>
    <recommendedName>
        <fullName evidence="8">DNA topoisomerase 1</fullName>
        <ecNumber evidence="8">5.6.2.1</ecNumber>
    </recommendedName>
    <alternativeName>
        <fullName evidence="8">DNA topoisomerase I</fullName>
    </alternativeName>
</protein>
<dbReference type="GO" id="GO:0006265">
    <property type="term" value="P:DNA topological change"/>
    <property type="evidence" value="ECO:0007669"/>
    <property type="project" value="UniProtKB-UniRule"/>
</dbReference>
<feature type="compositionally biased region" description="Basic residues" evidence="9">
    <location>
        <begin position="857"/>
        <end position="872"/>
    </location>
</feature>
<dbReference type="Proteomes" id="UP000650081">
    <property type="component" value="Unassembled WGS sequence"/>
</dbReference>
<dbReference type="SMART" id="SM00493">
    <property type="entry name" value="TOPRIM"/>
    <property type="match status" value="1"/>
</dbReference>
<keyword evidence="3" id="KW-0479">Metal-binding</keyword>
<dbReference type="InterPro" id="IPR003601">
    <property type="entry name" value="Topo_IA_2"/>
</dbReference>
<keyword evidence="5 8" id="KW-0799">Topoisomerase</keyword>
<feature type="site" description="Interaction with DNA" evidence="8">
    <location>
        <position position="140"/>
    </location>
</feature>
<dbReference type="SUPFAM" id="SSF56712">
    <property type="entry name" value="Prokaryotic type I DNA topoisomerase"/>
    <property type="match status" value="1"/>
</dbReference>
<proteinExistence type="inferred from homology"/>
<dbReference type="SMART" id="SM00436">
    <property type="entry name" value="TOP1Bc"/>
    <property type="match status" value="1"/>
</dbReference>
<feature type="site" description="Interaction with DNA" evidence="8">
    <location>
        <position position="33"/>
    </location>
</feature>
<feature type="region of interest" description="Disordered" evidence="9">
    <location>
        <begin position="842"/>
        <end position="872"/>
    </location>
</feature>
<dbReference type="Gene3D" id="3.40.50.140">
    <property type="match status" value="1"/>
</dbReference>
<evidence type="ECO:0000313" key="13">
    <source>
        <dbReference type="Proteomes" id="UP000650081"/>
    </source>
</evidence>
<dbReference type="PANTHER" id="PTHR42785">
    <property type="entry name" value="DNA TOPOISOMERASE, TYPE IA, CORE"/>
    <property type="match status" value="1"/>
</dbReference>
<reference evidence="12" key="1">
    <citation type="submission" date="2020-08" db="EMBL/GenBank/DDBJ databases">
        <title>Lewinella bacteria from marine environments.</title>
        <authorList>
            <person name="Zhong Y."/>
        </authorList>
    </citation>
    <scope>NUCLEOTIDE SEQUENCE</scope>
    <source>
        <strain evidence="12">KCTC 42187</strain>
    </source>
</reference>
<comment type="function">
    <text evidence="8">Releases the supercoiling and torsional tension of DNA, which is introduced during the DNA replication and transcription, by transiently cleaving and rejoining one strand of the DNA duplex. Introduces a single-strand break via transesterification at a target site in duplex DNA. The scissile phosphodiester is attacked by the catalytic tyrosine of the enzyme, resulting in the formation of a DNA-(5'-phosphotyrosyl)-enzyme intermediate and the expulsion of a 3'-OH DNA strand. The free DNA strand then undergoes passage around the unbroken strand, thus removing DNA supercoils. Finally, in the religation step, the DNA 3'-OH attacks the covalent intermediate to expel the active-site tyrosine and restore the DNA phosphodiester backbone.</text>
</comment>
<dbReference type="InterPro" id="IPR025589">
    <property type="entry name" value="Toprim_C_rpt"/>
</dbReference>
<evidence type="ECO:0000256" key="7">
    <source>
        <dbReference type="ARBA" id="ARBA00023235"/>
    </source>
</evidence>
<comment type="catalytic activity">
    <reaction evidence="1 8">
        <text>ATP-independent breakage of single-stranded DNA, followed by passage and rejoining.</text>
        <dbReference type="EC" id="5.6.2.1"/>
    </reaction>
</comment>
<dbReference type="InterPro" id="IPR003602">
    <property type="entry name" value="Topo_IA_DNA-bd_dom"/>
</dbReference>
<dbReference type="Pfam" id="PF01751">
    <property type="entry name" value="Toprim"/>
    <property type="match status" value="1"/>
</dbReference>
<dbReference type="CDD" id="cd00186">
    <property type="entry name" value="TOP1Ac"/>
    <property type="match status" value="1"/>
</dbReference>
<feature type="site" description="Interaction with DNA" evidence="8">
    <location>
        <position position="155"/>
    </location>
</feature>
<keyword evidence="6 8" id="KW-0238">DNA-binding</keyword>
<keyword evidence="13" id="KW-1185">Reference proteome</keyword>
<feature type="compositionally biased region" description="Low complexity" evidence="9">
    <location>
        <begin position="842"/>
        <end position="856"/>
    </location>
</feature>
<sequence>MAKNLLIVESPAKAKTIEKILGKDYTVKSSFGHVRDLDKGDGAVEVEKNFRPNYVISPEKRKVVKDLKEAMAKADEVWLATDEDREGEAISWHLCEVLKLPVDKTKRIVFHEITPPAIQAAIQKPRLVDVNLVNAQQARRVLDRLVGYELSGVLWKKVKFGLSAGRVQSVTVKLVVEREREILAFQSTPFFRVNALFNVRNEQGKTVLLKAESPDRFDDEASAQAFLEKCVGAEFKISSIEVKPTKRKPAAPFTTSTLQQEASRKLYMNVERTMRVAQRLYEAGMITYMRTDSLNLSETALAAIEKEVTSAFGARYSHVRRFKSNKKDAQEAHEAIRPTYIDKHSINIGDRDEQRLYELIWKRTIASQMADAELEKTTVDIGISTVADARLRAEGEVLKFDGFLKVYLESNDDEDEDAEEEGMLPPLQKGQILPLNELTATQRYTRPPSRYTQASLVKQLEELGIGRPSTYAPTVSKIMDPVRGYVTSESRDGVERDYQVLTLKDGKITTVTKTEITGAVKNRLFASDMGMAVSDFLDAHFEDVMNYRFTADIEDKFDDVAEGQVTWTQMLADFYHPFHELVETTTENAGRVDAERILGQHPETGRTVLVRLSRNGPVIQLGAPEELLPDEKPRYANLPQGMNMEEIDLAIALPLFELPKVLGEVEGQETAVGIGRYGPYVRWGETFVSLEKGEDPHGVTLARAKELIAAKKQADAPVMTYQGLPVTKGAGRFGPFLKWNELYINIPARYNVDRLTKDEMTELISAKVEKEANRYIQRFPEAKIDIEEGRWGPYIRFGKKKPINIPKDKDGNRMSREAAAELSLEEVRKIIENQYPDAFATKAKAAPKAKAGAKPAAAKKKAAPKKAAPKKK</sequence>
<feature type="active site" description="O-(5'-phospho-DNA)-tyrosine intermediate" evidence="8">
    <location>
        <position position="288"/>
    </location>
</feature>
<dbReference type="InterPro" id="IPR013497">
    <property type="entry name" value="Topo_IA_cen"/>
</dbReference>
<feature type="site" description="Interaction with DNA" evidence="8">
    <location>
        <position position="483"/>
    </location>
</feature>
<dbReference type="PRINTS" id="PR00417">
    <property type="entry name" value="PRTPISMRASEI"/>
</dbReference>
<evidence type="ECO:0000256" key="5">
    <source>
        <dbReference type="ARBA" id="ARBA00023029"/>
    </source>
</evidence>
<evidence type="ECO:0000313" key="12">
    <source>
        <dbReference type="EMBL" id="MBC6993588.1"/>
    </source>
</evidence>
<dbReference type="InterPro" id="IPR034149">
    <property type="entry name" value="TOPRIM_TopoI"/>
</dbReference>
<dbReference type="InterPro" id="IPR028612">
    <property type="entry name" value="Topoisom_1_IA"/>
</dbReference>
<keyword evidence="4" id="KW-0460">Magnesium</keyword>
<dbReference type="InterPro" id="IPR013825">
    <property type="entry name" value="Topo_IA_cen_sub2"/>
</dbReference>
<dbReference type="HAMAP" id="MF_00952">
    <property type="entry name" value="Topoisom_1_prok"/>
    <property type="match status" value="1"/>
</dbReference>
<dbReference type="EC" id="5.6.2.1" evidence="8"/>
<dbReference type="SMART" id="SM00437">
    <property type="entry name" value="TOP1Ac"/>
    <property type="match status" value="1"/>
</dbReference>
<dbReference type="GO" id="GO:0003917">
    <property type="term" value="F:DNA topoisomerase type I (single strand cut, ATP-independent) activity"/>
    <property type="evidence" value="ECO:0007669"/>
    <property type="project" value="UniProtKB-UniRule"/>
</dbReference>
<dbReference type="InterPro" id="IPR023406">
    <property type="entry name" value="Topo_IA_AS"/>
</dbReference>
<feature type="region of interest" description="Interaction with DNA" evidence="8">
    <location>
        <begin position="163"/>
        <end position="168"/>
    </location>
</feature>
<evidence type="ECO:0000259" key="10">
    <source>
        <dbReference type="PROSITE" id="PS50880"/>
    </source>
</evidence>
<evidence type="ECO:0000256" key="2">
    <source>
        <dbReference type="ARBA" id="ARBA00009446"/>
    </source>
</evidence>
<evidence type="ECO:0000256" key="6">
    <source>
        <dbReference type="ARBA" id="ARBA00023125"/>
    </source>
</evidence>
<evidence type="ECO:0000259" key="11">
    <source>
        <dbReference type="PROSITE" id="PS52039"/>
    </source>
</evidence>
<feature type="site" description="Interaction with DNA" evidence="8">
    <location>
        <position position="139"/>
    </location>
</feature>
<name>A0A923PLV8_9BACT</name>
<dbReference type="InterPro" id="IPR000380">
    <property type="entry name" value="Topo_IA"/>
</dbReference>
<keyword evidence="7 8" id="KW-0413">Isomerase</keyword>
<evidence type="ECO:0000256" key="3">
    <source>
        <dbReference type="ARBA" id="ARBA00022723"/>
    </source>
</evidence>
<accession>A0A923PLV8</accession>
<dbReference type="GO" id="GO:0003677">
    <property type="term" value="F:DNA binding"/>
    <property type="evidence" value="ECO:0007669"/>
    <property type="project" value="UniProtKB-KW"/>
</dbReference>
<comment type="subunit">
    <text evidence="8">Monomer.</text>
</comment>
<comment type="caution">
    <text evidence="12">The sequence shown here is derived from an EMBL/GenBank/DDBJ whole genome shotgun (WGS) entry which is preliminary data.</text>
</comment>
<evidence type="ECO:0000256" key="8">
    <source>
        <dbReference type="HAMAP-Rule" id="MF_00952"/>
    </source>
</evidence>
<dbReference type="AlphaFoldDB" id="A0A923PLV8"/>
<dbReference type="EMBL" id="JACSIT010000068">
    <property type="protein sequence ID" value="MBC6993588.1"/>
    <property type="molecule type" value="Genomic_DNA"/>
</dbReference>